<dbReference type="STRING" id="1459.AF332_14675"/>
<name>A0A0M0GEQ7_SPOGL</name>
<dbReference type="OrthoDB" id="2962497at2"/>
<dbReference type="EMBL" id="LGUF01000007">
    <property type="protein sequence ID" value="KON87947.1"/>
    <property type="molecule type" value="Genomic_DNA"/>
</dbReference>
<comment type="caution">
    <text evidence="1">The sequence shown here is derived from an EMBL/GenBank/DDBJ whole genome shotgun (WGS) entry which is preliminary data.</text>
</comment>
<dbReference type="RefSeq" id="WP_053435302.1">
    <property type="nucleotide sequence ID" value="NZ_LGUF01000007.1"/>
</dbReference>
<evidence type="ECO:0000313" key="2">
    <source>
        <dbReference type="Proteomes" id="UP000037109"/>
    </source>
</evidence>
<proteinExistence type="predicted"/>
<organism evidence="1 2">
    <name type="scientific">Sporosarcina globispora</name>
    <name type="common">Bacillus globisporus</name>
    <dbReference type="NCBI Taxonomy" id="1459"/>
    <lineage>
        <taxon>Bacteria</taxon>
        <taxon>Bacillati</taxon>
        <taxon>Bacillota</taxon>
        <taxon>Bacilli</taxon>
        <taxon>Bacillales</taxon>
        <taxon>Caryophanaceae</taxon>
        <taxon>Sporosarcina</taxon>
    </lineage>
</organism>
<reference evidence="2" key="1">
    <citation type="submission" date="2015-07" db="EMBL/GenBank/DDBJ databases">
        <title>Fjat-10036 dsm4.</title>
        <authorList>
            <person name="Liu B."/>
            <person name="Wang J."/>
            <person name="Zhu Y."/>
            <person name="Liu G."/>
            <person name="Chen Q."/>
            <person name="Chen Z."/>
            <person name="Lan J."/>
            <person name="Che J."/>
            <person name="Ge C."/>
            <person name="Shi H."/>
            <person name="Pan Z."/>
            <person name="Liu X."/>
        </authorList>
    </citation>
    <scope>NUCLEOTIDE SEQUENCE [LARGE SCALE GENOMIC DNA]</scope>
    <source>
        <strain evidence="2">DSM 4</strain>
    </source>
</reference>
<dbReference type="InterPro" id="IPR025503">
    <property type="entry name" value="DUF4391"/>
</dbReference>
<keyword evidence="2" id="KW-1185">Reference proteome</keyword>
<dbReference type="PATRIC" id="fig|1459.3.peg.3171"/>
<sequence length="254" mass="29573">MREWLINRLEIPPRTVLNRKIPKKAFFTQADLSTSEKEMFTAQVEGTYLLSVMNQQSTNIPIYQDEEFHYAEVVWIYVELRLTKNINRIIGAVHKSIPNPVVLIIGSSECRVLLSTSHKRLNKNDKTRVVAEQPTITDWFKPMEADTAYSKLLNALVVSNLSFESLHSIYDDIYQWIRCEEMIQLVGAIPTSSDKREEAINILNNVQKYRKEVEQLQQDQKGQLDFGAKMDLHMKMKIKEQEINSQLQQIKELC</sequence>
<dbReference type="AlphaFoldDB" id="A0A0M0GEQ7"/>
<dbReference type="Pfam" id="PF14335">
    <property type="entry name" value="DUF4391"/>
    <property type="match status" value="1"/>
</dbReference>
<evidence type="ECO:0008006" key="3">
    <source>
        <dbReference type="Google" id="ProtNLM"/>
    </source>
</evidence>
<accession>A0A0M0GEQ7</accession>
<dbReference type="Proteomes" id="UP000037109">
    <property type="component" value="Unassembled WGS sequence"/>
</dbReference>
<protein>
    <recommendedName>
        <fullName evidence="3">DUF4391 domain-containing protein</fullName>
    </recommendedName>
</protein>
<evidence type="ECO:0000313" key="1">
    <source>
        <dbReference type="EMBL" id="KON87947.1"/>
    </source>
</evidence>
<gene>
    <name evidence="1" type="ORF">AF332_14675</name>
</gene>